<proteinExistence type="predicted"/>
<sequence length="116" mass="13677">MIKPGEWHKAKYWGRFHINKVAELPELGTFDTPQWGKSSFRPTIAEIQWENGNKELWFPYWIGPVGKERFGQGAAMITEKEFLTLLREAIRQQFFSEEFLSDLDKAIGENKRSEKR</sequence>
<dbReference type="EMBL" id="BARV01020551">
    <property type="protein sequence ID" value="GAI28617.1"/>
    <property type="molecule type" value="Genomic_DNA"/>
</dbReference>
<organism evidence="1">
    <name type="scientific">marine sediment metagenome</name>
    <dbReference type="NCBI Taxonomy" id="412755"/>
    <lineage>
        <taxon>unclassified sequences</taxon>
        <taxon>metagenomes</taxon>
        <taxon>ecological metagenomes</taxon>
    </lineage>
</organism>
<dbReference type="AlphaFoldDB" id="X1MAG4"/>
<evidence type="ECO:0000313" key="1">
    <source>
        <dbReference type="EMBL" id="GAI28617.1"/>
    </source>
</evidence>
<reference evidence="1" key="1">
    <citation type="journal article" date="2014" name="Front. Microbiol.">
        <title>High frequency of phylogenetically diverse reductive dehalogenase-homologous genes in deep subseafloor sedimentary metagenomes.</title>
        <authorList>
            <person name="Kawai M."/>
            <person name="Futagami T."/>
            <person name="Toyoda A."/>
            <person name="Takaki Y."/>
            <person name="Nishi S."/>
            <person name="Hori S."/>
            <person name="Arai W."/>
            <person name="Tsubouchi T."/>
            <person name="Morono Y."/>
            <person name="Uchiyama I."/>
            <person name="Ito T."/>
            <person name="Fujiyama A."/>
            <person name="Inagaki F."/>
            <person name="Takami H."/>
        </authorList>
    </citation>
    <scope>NUCLEOTIDE SEQUENCE</scope>
    <source>
        <strain evidence="1">Expedition CK06-06</strain>
    </source>
</reference>
<accession>X1MAG4</accession>
<comment type="caution">
    <text evidence="1">The sequence shown here is derived from an EMBL/GenBank/DDBJ whole genome shotgun (WGS) entry which is preliminary data.</text>
</comment>
<name>X1MAG4_9ZZZZ</name>
<gene>
    <name evidence="1" type="ORF">S06H3_34274</name>
</gene>
<protein>
    <submittedName>
        <fullName evidence="1">Uncharacterized protein</fullName>
    </submittedName>
</protein>